<accession>A0ABT1QKI1</accession>
<dbReference type="RefSeq" id="WP_255972204.1">
    <property type="nucleotide sequence ID" value="NZ_JANFQF010000019.1"/>
</dbReference>
<comment type="caution">
    <text evidence="2">The sequence shown here is derived from an EMBL/GenBank/DDBJ whole genome shotgun (WGS) entry which is preliminary data.</text>
</comment>
<feature type="transmembrane region" description="Helical" evidence="1">
    <location>
        <begin position="68"/>
        <end position="90"/>
    </location>
</feature>
<feature type="transmembrane region" description="Helical" evidence="1">
    <location>
        <begin position="27"/>
        <end position="48"/>
    </location>
</feature>
<keyword evidence="1" id="KW-0472">Membrane</keyword>
<evidence type="ECO:0000313" key="2">
    <source>
        <dbReference type="EMBL" id="MCQ4121555.1"/>
    </source>
</evidence>
<evidence type="ECO:0000313" key="3">
    <source>
        <dbReference type="Proteomes" id="UP001524501"/>
    </source>
</evidence>
<keyword evidence="3" id="KW-1185">Reference proteome</keyword>
<reference evidence="2 3" key="1">
    <citation type="submission" date="2022-07" db="EMBL/GenBank/DDBJ databases">
        <title>Degradation activity of malathion, p-nitrophenol and potential low-temperature adaptation strategy of Rhodococcus sp. FXJ9.536.</title>
        <authorList>
            <person name="Huang J."/>
            <person name="Huang Y."/>
        </authorList>
    </citation>
    <scope>NUCLEOTIDE SEQUENCE [LARGE SCALE GENOMIC DNA]</scope>
    <source>
        <strain evidence="2 3">FXJ9.536</strain>
    </source>
</reference>
<feature type="transmembrane region" description="Helical" evidence="1">
    <location>
        <begin position="97"/>
        <end position="116"/>
    </location>
</feature>
<evidence type="ECO:0000256" key="1">
    <source>
        <dbReference type="SAM" id="Phobius"/>
    </source>
</evidence>
<name>A0ABT1QKI1_9NOCA</name>
<dbReference type="EMBL" id="JANFQF010000019">
    <property type="protein sequence ID" value="MCQ4121555.1"/>
    <property type="molecule type" value="Genomic_DNA"/>
</dbReference>
<keyword evidence="1" id="KW-0812">Transmembrane</keyword>
<organism evidence="2 3">
    <name type="scientific">Rhodococcus tibetensis</name>
    <dbReference type="NCBI Taxonomy" id="2965064"/>
    <lineage>
        <taxon>Bacteria</taxon>
        <taxon>Bacillati</taxon>
        <taxon>Actinomycetota</taxon>
        <taxon>Actinomycetes</taxon>
        <taxon>Mycobacteriales</taxon>
        <taxon>Nocardiaceae</taxon>
        <taxon>Rhodococcus</taxon>
    </lineage>
</organism>
<sequence>MTTPTPQSPTTTHADGDALQRARSDPAYGVFLLLRIGFTVLPIAMGIDKFTNVLTNWEHYLAPWIVDIIPFTAHQGMLVVGVIEIAAGIAVAVKPRYAAYVVAAWLAGIIVNLLSYPGFYDVALRDFGLLLAALTLGRLASVYDPAWHRRTAPAPTLTAAQRH</sequence>
<keyword evidence="1" id="KW-1133">Transmembrane helix</keyword>
<protein>
    <submittedName>
        <fullName evidence="2">DoxX family protein</fullName>
    </submittedName>
</protein>
<gene>
    <name evidence="2" type="ORF">NOF53_20700</name>
</gene>
<dbReference type="Proteomes" id="UP001524501">
    <property type="component" value="Unassembled WGS sequence"/>
</dbReference>
<proteinExistence type="predicted"/>